<comment type="caution">
    <text evidence="3">The sequence shown here is derived from an EMBL/GenBank/DDBJ whole genome shotgun (WGS) entry which is preliminary data.</text>
</comment>
<dbReference type="Pfam" id="PF02321">
    <property type="entry name" value="OEP"/>
    <property type="match status" value="2"/>
</dbReference>
<dbReference type="InterPro" id="IPR010131">
    <property type="entry name" value="MdtP/NodT-like"/>
</dbReference>
<protein>
    <submittedName>
        <fullName evidence="3">TolC family protein</fullName>
    </submittedName>
</protein>
<reference evidence="3 4" key="1">
    <citation type="submission" date="2018-04" db="EMBL/GenBank/DDBJ databases">
        <title>Novel Campyloabacter and Helicobacter Species and Strains.</title>
        <authorList>
            <person name="Mannion A.J."/>
            <person name="Shen Z."/>
            <person name="Fox J.G."/>
        </authorList>
    </citation>
    <scope>NUCLEOTIDE SEQUENCE [LARGE SCALE GENOMIC DNA]</scope>
    <source>
        <strain evidence="3 4">MIT 97-5075</strain>
    </source>
</reference>
<evidence type="ECO:0000313" key="3">
    <source>
        <dbReference type="EMBL" id="RDU72966.1"/>
    </source>
</evidence>
<keyword evidence="2" id="KW-1133">Transmembrane helix</keyword>
<dbReference type="Proteomes" id="UP000256424">
    <property type="component" value="Unassembled WGS sequence"/>
</dbReference>
<evidence type="ECO:0000313" key="4">
    <source>
        <dbReference type="Proteomes" id="UP000256424"/>
    </source>
</evidence>
<dbReference type="EMBL" id="NXLW01000004">
    <property type="protein sequence ID" value="RDU72966.1"/>
    <property type="molecule type" value="Genomic_DNA"/>
</dbReference>
<gene>
    <name evidence="3" type="ORF">CQA66_03390</name>
</gene>
<organism evidence="3 4">
    <name type="scientific">Helicobacter aurati</name>
    <dbReference type="NCBI Taxonomy" id="137778"/>
    <lineage>
        <taxon>Bacteria</taxon>
        <taxon>Pseudomonadati</taxon>
        <taxon>Campylobacterota</taxon>
        <taxon>Epsilonproteobacteria</taxon>
        <taxon>Campylobacterales</taxon>
        <taxon>Helicobacteraceae</taxon>
        <taxon>Helicobacter</taxon>
    </lineage>
</organism>
<evidence type="ECO:0000256" key="2">
    <source>
        <dbReference type="SAM" id="Phobius"/>
    </source>
</evidence>
<dbReference type="GO" id="GO:0015562">
    <property type="term" value="F:efflux transmembrane transporter activity"/>
    <property type="evidence" value="ECO:0007669"/>
    <property type="project" value="InterPro"/>
</dbReference>
<dbReference type="Gene3D" id="2.20.200.10">
    <property type="entry name" value="Outer membrane efflux proteins (OEP)"/>
    <property type="match status" value="1"/>
</dbReference>
<keyword evidence="2" id="KW-0472">Membrane</keyword>
<sequence>MANIIRNNVKLLPVFPIYHGVLCLALGIYCLACAKLPSEEDLIVKTQLRTQFHNEKILKSIGDSHVEVKNLDYMQTFFTLFSDPILQKIILQALQANTNLLTLESQIRQARATAKVNTASLFPKGNANLNYNYSDNNYQRIQTNVTQNTTNIALSFSWELDILGKLNALRLASKQQILQSIQNLAQAQVVLIGDVANYYFTIRQTSQAISINEKITKNLEQIYLLTEEKYKLGLIGIDSVATTKSSYLTQKNTTLSLMYTLEQNKNALLVLLNSNTLDFDAQQSNYIFQPSKIPNVETLPSAVIFNRPDVRSGVFALNASLYQRLNKKLALFPSINISGNLGQILFSPQQGLGDLVWQIASSLAMPLLNRQSITQDYILAKENTKQAFYTLQNTVNTAISEIENATKNIQITRNLLDNMQEHYNINKNTFEIMESRYKQNLIDDISRLEYANTYLRSKNNLISAYLMQNQATIAFYKAFGGNLNADNSTYSVLQEDEILQDYKKYEEKQQNRNDPARNL</sequence>
<name>A0A3D8J776_9HELI</name>
<keyword evidence="2" id="KW-0812">Transmembrane</keyword>
<dbReference type="InterPro" id="IPR003423">
    <property type="entry name" value="OMP_efflux"/>
</dbReference>
<dbReference type="PANTHER" id="PTHR30203">
    <property type="entry name" value="OUTER MEMBRANE CATION EFFLUX PROTEIN"/>
    <property type="match status" value="1"/>
</dbReference>
<dbReference type="PANTHER" id="PTHR30203:SF33">
    <property type="entry name" value="BLR4455 PROTEIN"/>
    <property type="match status" value="1"/>
</dbReference>
<dbReference type="Gene3D" id="1.20.1600.10">
    <property type="entry name" value="Outer membrane efflux proteins (OEP)"/>
    <property type="match status" value="1"/>
</dbReference>
<dbReference type="SUPFAM" id="SSF56954">
    <property type="entry name" value="Outer membrane efflux proteins (OEP)"/>
    <property type="match status" value="1"/>
</dbReference>
<evidence type="ECO:0000256" key="1">
    <source>
        <dbReference type="ARBA" id="ARBA00007613"/>
    </source>
</evidence>
<dbReference type="OrthoDB" id="9783163at2"/>
<proteinExistence type="inferred from homology"/>
<comment type="similarity">
    <text evidence="1">Belongs to the outer membrane factor (OMF) (TC 1.B.17) family.</text>
</comment>
<dbReference type="AlphaFoldDB" id="A0A3D8J776"/>
<keyword evidence="4" id="KW-1185">Reference proteome</keyword>
<feature type="transmembrane region" description="Helical" evidence="2">
    <location>
        <begin position="12"/>
        <end position="29"/>
    </location>
</feature>
<accession>A0A3D8J776</accession>